<evidence type="ECO:0000313" key="3">
    <source>
        <dbReference type="Proteomes" id="UP000198651"/>
    </source>
</evidence>
<sequence>MINSPASSSPGNESETSMEEGEVSSLQGMELAGGASFEIPTTSNPSTS</sequence>
<protein>
    <submittedName>
        <fullName evidence="2">Uncharacterized protein</fullName>
    </submittedName>
</protein>
<gene>
    <name evidence="2" type="ORF">Ark11_1314</name>
</gene>
<proteinExistence type="predicted"/>
<organism evidence="2 3">
    <name type="scientific">Candidatus Ichthyocystis hellenicum</name>
    <dbReference type="NCBI Taxonomy" id="1561003"/>
    <lineage>
        <taxon>Bacteria</taxon>
        <taxon>Pseudomonadati</taxon>
        <taxon>Pseudomonadota</taxon>
        <taxon>Betaproteobacteria</taxon>
        <taxon>Burkholderiales</taxon>
        <taxon>Candidatus Ichthyocystis</taxon>
    </lineage>
</organism>
<evidence type="ECO:0000256" key="1">
    <source>
        <dbReference type="SAM" id="MobiDB-lite"/>
    </source>
</evidence>
<dbReference type="AlphaFoldDB" id="A0A0S4M762"/>
<feature type="compositionally biased region" description="Polar residues" evidence="1">
    <location>
        <begin position="1"/>
        <end position="15"/>
    </location>
</feature>
<dbReference type="EMBL" id="LN906597">
    <property type="protein sequence ID" value="CUT18118.1"/>
    <property type="molecule type" value="Genomic_DNA"/>
</dbReference>
<evidence type="ECO:0000313" key="2">
    <source>
        <dbReference type="EMBL" id="CUT18118.1"/>
    </source>
</evidence>
<name>A0A0S4M762_9BURK</name>
<reference evidence="3" key="1">
    <citation type="submission" date="2015-11" db="EMBL/GenBank/DDBJ databases">
        <authorList>
            <person name="Seth-Smith H.M.B."/>
        </authorList>
    </citation>
    <scope>NUCLEOTIDE SEQUENCE [LARGE SCALE GENOMIC DNA]</scope>
    <source>
        <strain evidence="3">2013Ark11</strain>
    </source>
</reference>
<feature type="non-terminal residue" evidence="2">
    <location>
        <position position="48"/>
    </location>
</feature>
<feature type="region of interest" description="Disordered" evidence="1">
    <location>
        <begin position="1"/>
        <end position="48"/>
    </location>
</feature>
<keyword evidence="3" id="KW-1185">Reference proteome</keyword>
<feature type="compositionally biased region" description="Polar residues" evidence="1">
    <location>
        <begin position="39"/>
        <end position="48"/>
    </location>
</feature>
<dbReference type="Proteomes" id="UP000198651">
    <property type="component" value="Chromosome I"/>
</dbReference>
<accession>A0A0S4M762</accession>